<dbReference type="EMBL" id="JBJQND010000015">
    <property type="protein sequence ID" value="KAL3852945.1"/>
    <property type="molecule type" value="Genomic_DNA"/>
</dbReference>
<feature type="transmembrane region" description="Helical" evidence="2">
    <location>
        <begin position="53"/>
        <end position="76"/>
    </location>
</feature>
<name>A0ABD3UV00_SINWO</name>
<keyword evidence="2" id="KW-1133">Transmembrane helix</keyword>
<dbReference type="Proteomes" id="UP001634394">
    <property type="component" value="Unassembled WGS sequence"/>
</dbReference>
<proteinExistence type="predicted"/>
<accession>A0ABD3UV00</accession>
<feature type="region of interest" description="Disordered" evidence="1">
    <location>
        <begin position="82"/>
        <end position="113"/>
    </location>
</feature>
<feature type="region of interest" description="Disordered" evidence="1">
    <location>
        <begin position="155"/>
        <end position="184"/>
    </location>
</feature>
<evidence type="ECO:0000313" key="4">
    <source>
        <dbReference type="Proteomes" id="UP001634394"/>
    </source>
</evidence>
<keyword evidence="4" id="KW-1185">Reference proteome</keyword>
<organism evidence="3 4">
    <name type="scientific">Sinanodonta woodiana</name>
    <name type="common">Chinese pond mussel</name>
    <name type="synonym">Anodonta woodiana</name>
    <dbReference type="NCBI Taxonomy" id="1069815"/>
    <lineage>
        <taxon>Eukaryota</taxon>
        <taxon>Metazoa</taxon>
        <taxon>Spiralia</taxon>
        <taxon>Lophotrochozoa</taxon>
        <taxon>Mollusca</taxon>
        <taxon>Bivalvia</taxon>
        <taxon>Autobranchia</taxon>
        <taxon>Heteroconchia</taxon>
        <taxon>Palaeoheterodonta</taxon>
        <taxon>Unionida</taxon>
        <taxon>Unionoidea</taxon>
        <taxon>Unionidae</taxon>
        <taxon>Unioninae</taxon>
        <taxon>Sinanodonta</taxon>
    </lineage>
</organism>
<evidence type="ECO:0000256" key="1">
    <source>
        <dbReference type="SAM" id="MobiDB-lite"/>
    </source>
</evidence>
<evidence type="ECO:0000256" key="2">
    <source>
        <dbReference type="SAM" id="Phobius"/>
    </source>
</evidence>
<keyword evidence="2" id="KW-0472">Membrane</keyword>
<gene>
    <name evidence="3" type="ORF">ACJMK2_016550</name>
</gene>
<feature type="compositionally biased region" description="Basic and acidic residues" evidence="1">
    <location>
        <begin position="162"/>
        <end position="173"/>
    </location>
</feature>
<comment type="caution">
    <text evidence="3">The sequence shown here is derived from an EMBL/GenBank/DDBJ whole genome shotgun (WGS) entry which is preliminary data.</text>
</comment>
<sequence>MAKIGLTIGLLYVHVGFCIYHCNFSGGLTDYCAEACCEHSCCSKNAPEYSIHISGIAVSGTLIVSLLIVLFCMGIWCNPKRKRPRNDSDQLNPARTAAELPGNTSTIESRTSDVESASEIVNTAIPQTGVYSYDQTDSVSLTTGLCLETISKHSANGSASHSSEDSNIHDKNLPVKNNYLHNNT</sequence>
<protein>
    <submittedName>
        <fullName evidence="3">Uncharacterized protein</fullName>
    </submittedName>
</protein>
<reference evidence="3 4" key="1">
    <citation type="submission" date="2024-11" db="EMBL/GenBank/DDBJ databases">
        <title>Chromosome-level genome assembly of the freshwater bivalve Anodonta woodiana.</title>
        <authorList>
            <person name="Chen X."/>
        </authorList>
    </citation>
    <scope>NUCLEOTIDE SEQUENCE [LARGE SCALE GENOMIC DNA]</scope>
    <source>
        <strain evidence="3">MN2024</strain>
        <tissue evidence="3">Gills</tissue>
    </source>
</reference>
<keyword evidence="2" id="KW-0812">Transmembrane</keyword>
<dbReference type="AlphaFoldDB" id="A0ABD3UV00"/>
<evidence type="ECO:0000313" key="3">
    <source>
        <dbReference type="EMBL" id="KAL3852945.1"/>
    </source>
</evidence>